<dbReference type="Proteomes" id="UP000449710">
    <property type="component" value="Unassembled WGS sequence"/>
</dbReference>
<accession>A0AA43XMJ9</accession>
<dbReference type="SUPFAM" id="SSF103481">
    <property type="entry name" value="Multidrug resistance efflux transporter EmrE"/>
    <property type="match status" value="1"/>
</dbReference>
<keyword evidence="7 8" id="KW-0472">Membrane</keyword>
<keyword evidence="5 8" id="KW-0812">Transmembrane</keyword>
<evidence type="ECO:0000313" key="11">
    <source>
        <dbReference type="Proteomes" id="UP000449710"/>
    </source>
</evidence>
<feature type="transmembrane region" description="Helical" evidence="8">
    <location>
        <begin position="82"/>
        <end position="99"/>
    </location>
</feature>
<dbReference type="EMBL" id="SUMG01000031">
    <property type="protein sequence ID" value="NBG89583.1"/>
    <property type="molecule type" value="Genomic_DNA"/>
</dbReference>
<feature type="transmembrane region" description="Helical" evidence="8">
    <location>
        <begin position="215"/>
        <end position="237"/>
    </location>
</feature>
<feature type="transmembrane region" description="Helical" evidence="8">
    <location>
        <begin position="249"/>
        <end position="268"/>
    </location>
</feature>
<dbReference type="Pfam" id="PF00892">
    <property type="entry name" value="EamA"/>
    <property type="match status" value="1"/>
</dbReference>
<evidence type="ECO:0000256" key="7">
    <source>
        <dbReference type="ARBA" id="ARBA00023136"/>
    </source>
</evidence>
<evidence type="ECO:0000256" key="2">
    <source>
        <dbReference type="ARBA" id="ARBA00007362"/>
    </source>
</evidence>
<evidence type="ECO:0000256" key="6">
    <source>
        <dbReference type="ARBA" id="ARBA00022989"/>
    </source>
</evidence>
<feature type="domain" description="EamA" evidence="9">
    <location>
        <begin position="15"/>
        <end position="151"/>
    </location>
</feature>
<dbReference type="GO" id="GO:0005886">
    <property type="term" value="C:plasma membrane"/>
    <property type="evidence" value="ECO:0007669"/>
    <property type="project" value="UniProtKB-SubCell"/>
</dbReference>
<evidence type="ECO:0000256" key="4">
    <source>
        <dbReference type="ARBA" id="ARBA00022475"/>
    </source>
</evidence>
<evidence type="ECO:0000256" key="3">
    <source>
        <dbReference type="ARBA" id="ARBA00022448"/>
    </source>
</evidence>
<dbReference type="InterPro" id="IPR004626">
    <property type="entry name" value="RarD"/>
</dbReference>
<feature type="transmembrane region" description="Helical" evidence="8">
    <location>
        <begin position="40"/>
        <end position="62"/>
    </location>
</feature>
<reference evidence="10 11" key="1">
    <citation type="submission" date="2019-04" db="EMBL/GenBank/DDBJ databases">
        <title>Isachenkonia alkalipeptolytica gen. nov. sp. nov. a new anaerobic, alkiliphilic organothrophic bacterium capable to reduce synthesized ferrihydrite isolated from a soda lake.</title>
        <authorList>
            <person name="Toshchakov S.V."/>
            <person name="Zavarzina D.G."/>
            <person name="Zhilina T.N."/>
            <person name="Kostrikina N.A."/>
            <person name="Kublanov I.V."/>
        </authorList>
    </citation>
    <scope>NUCLEOTIDE SEQUENCE [LARGE SCALE GENOMIC DNA]</scope>
    <source>
        <strain evidence="10 11">Z-1701</strain>
    </source>
</reference>
<organism evidence="10 11">
    <name type="scientific">Isachenkonia alkalipeptolytica</name>
    <dbReference type="NCBI Taxonomy" id="2565777"/>
    <lineage>
        <taxon>Bacteria</taxon>
        <taxon>Bacillati</taxon>
        <taxon>Bacillota</taxon>
        <taxon>Clostridia</taxon>
        <taxon>Eubacteriales</taxon>
        <taxon>Clostridiaceae</taxon>
        <taxon>Isachenkonia</taxon>
    </lineage>
</organism>
<gene>
    <name evidence="10" type="primary">rarD</name>
    <name evidence="10" type="ORF">ISALK_13935</name>
</gene>
<comment type="caution">
    <text evidence="10">The sequence shown here is derived from an EMBL/GenBank/DDBJ whole genome shotgun (WGS) entry which is preliminary data.</text>
</comment>
<comment type="similarity">
    <text evidence="2">Belongs to the EamA transporter family.</text>
</comment>
<keyword evidence="3" id="KW-0813">Transport</keyword>
<proteinExistence type="inferred from homology"/>
<dbReference type="AlphaFoldDB" id="A0AA43XMJ9"/>
<evidence type="ECO:0000256" key="5">
    <source>
        <dbReference type="ARBA" id="ARBA00022692"/>
    </source>
</evidence>
<keyword evidence="4" id="KW-1003">Cell membrane</keyword>
<dbReference type="InterPro" id="IPR037185">
    <property type="entry name" value="EmrE-like"/>
</dbReference>
<dbReference type="InterPro" id="IPR000620">
    <property type="entry name" value="EamA_dom"/>
</dbReference>
<feature type="transmembrane region" description="Helical" evidence="8">
    <location>
        <begin position="274"/>
        <end position="297"/>
    </location>
</feature>
<evidence type="ECO:0000256" key="1">
    <source>
        <dbReference type="ARBA" id="ARBA00004651"/>
    </source>
</evidence>
<feature type="transmembrane region" description="Helical" evidence="8">
    <location>
        <begin position="111"/>
        <end position="128"/>
    </location>
</feature>
<dbReference type="PANTHER" id="PTHR22911">
    <property type="entry name" value="ACYL-MALONYL CONDENSING ENZYME-RELATED"/>
    <property type="match status" value="1"/>
</dbReference>
<dbReference type="PANTHER" id="PTHR22911:SF137">
    <property type="entry name" value="SOLUTE CARRIER FAMILY 35 MEMBER G2-RELATED"/>
    <property type="match status" value="1"/>
</dbReference>
<evidence type="ECO:0000256" key="8">
    <source>
        <dbReference type="SAM" id="Phobius"/>
    </source>
</evidence>
<dbReference type="RefSeq" id="WP_160723386.1">
    <property type="nucleotide sequence ID" value="NZ_SUMG01000031.1"/>
</dbReference>
<feature type="transmembrane region" description="Helical" evidence="8">
    <location>
        <begin position="157"/>
        <end position="174"/>
    </location>
</feature>
<evidence type="ECO:0000259" key="9">
    <source>
        <dbReference type="Pfam" id="PF00892"/>
    </source>
</evidence>
<feature type="transmembrane region" description="Helical" evidence="8">
    <location>
        <begin position="15"/>
        <end position="34"/>
    </location>
</feature>
<name>A0AA43XMJ9_9CLOT</name>
<evidence type="ECO:0000313" key="10">
    <source>
        <dbReference type="EMBL" id="NBG89583.1"/>
    </source>
</evidence>
<protein>
    <submittedName>
        <fullName evidence="10">EamA family transporter RarD</fullName>
    </submittedName>
</protein>
<keyword evidence="11" id="KW-1185">Reference proteome</keyword>
<sequence length="309" mass="34810">MEEASKTIHRRDKNIGVLFGALAFIMWGSLPVYWKLLGQIPAVEILAHRITWSFVFVSLLLVVKGDYQALGLVLKNKKQLKLIFIAALLITLNWFTYIWAVNSNFVLQASLGYYINPLVVSLLSMIVFKERFNREKTLALILATLGVLLLTVQYGQIPWVSLILAFTFAFYGLVKKVLVVDSVTGMALETLVMTPIALFYLGYLQGIGAGSFFTLPLSTVLLLMFSGVATATPLLWFAKCTKLVQFSTIGFMQYIAPTISFFLGVFLFKEDFSMIHLVSFCFIWTALIVYTYGMTGVERARRRKARKAV</sequence>
<comment type="subcellular location">
    <subcellularLocation>
        <location evidence="1">Cell membrane</location>
        <topology evidence="1">Multi-pass membrane protein</topology>
    </subcellularLocation>
</comment>
<keyword evidence="6 8" id="KW-1133">Transmembrane helix</keyword>
<dbReference type="NCBIfam" id="TIGR00688">
    <property type="entry name" value="rarD"/>
    <property type="match status" value="1"/>
</dbReference>
<feature type="transmembrane region" description="Helical" evidence="8">
    <location>
        <begin position="135"/>
        <end position="151"/>
    </location>
</feature>
<feature type="transmembrane region" description="Helical" evidence="8">
    <location>
        <begin position="186"/>
        <end position="203"/>
    </location>
</feature>